<dbReference type="SMART" id="SM00066">
    <property type="entry name" value="GAL4"/>
    <property type="match status" value="1"/>
</dbReference>
<feature type="region of interest" description="Disordered" evidence="3">
    <location>
        <begin position="709"/>
        <end position="793"/>
    </location>
</feature>
<dbReference type="Proteomes" id="UP000305067">
    <property type="component" value="Unassembled WGS sequence"/>
</dbReference>
<dbReference type="SUPFAM" id="SSF57701">
    <property type="entry name" value="Zn2/Cys6 DNA-binding domain"/>
    <property type="match status" value="1"/>
</dbReference>
<dbReference type="GO" id="GO:0000981">
    <property type="term" value="F:DNA-binding transcription factor activity, RNA polymerase II-specific"/>
    <property type="evidence" value="ECO:0007669"/>
    <property type="project" value="InterPro"/>
</dbReference>
<keyword evidence="2" id="KW-0539">Nucleus</keyword>
<evidence type="ECO:0000256" key="1">
    <source>
        <dbReference type="ARBA" id="ARBA00022723"/>
    </source>
</evidence>
<dbReference type="GO" id="GO:0006351">
    <property type="term" value="P:DNA-templated transcription"/>
    <property type="evidence" value="ECO:0007669"/>
    <property type="project" value="InterPro"/>
</dbReference>
<gene>
    <name evidence="5" type="ORF">BDV98DRAFT_570843</name>
</gene>
<feature type="region of interest" description="Disordered" evidence="3">
    <location>
        <begin position="87"/>
        <end position="108"/>
    </location>
</feature>
<evidence type="ECO:0000256" key="2">
    <source>
        <dbReference type="ARBA" id="ARBA00023242"/>
    </source>
</evidence>
<name>A0A5C3QCJ9_9AGAR</name>
<dbReference type="PROSITE" id="PS00463">
    <property type="entry name" value="ZN2_CY6_FUNGAL_1"/>
    <property type="match status" value="1"/>
</dbReference>
<dbReference type="InterPro" id="IPR050987">
    <property type="entry name" value="AtrR-like"/>
</dbReference>
<feature type="compositionally biased region" description="Low complexity" evidence="3">
    <location>
        <begin position="764"/>
        <end position="775"/>
    </location>
</feature>
<evidence type="ECO:0000256" key="3">
    <source>
        <dbReference type="SAM" id="MobiDB-lite"/>
    </source>
</evidence>
<dbReference type="InterPro" id="IPR007219">
    <property type="entry name" value="XnlR_reg_dom"/>
</dbReference>
<dbReference type="CDD" id="cd12148">
    <property type="entry name" value="fungal_TF_MHR"/>
    <property type="match status" value="1"/>
</dbReference>
<reference evidence="5 6" key="1">
    <citation type="journal article" date="2019" name="Nat. Ecol. Evol.">
        <title>Megaphylogeny resolves global patterns of mushroom evolution.</title>
        <authorList>
            <person name="Varga T."/>
            <person name="Krizsan K."/>
            <person name="Foldi C."/>
            <person name="Dima B."/>
            <person name="Sanchez-Garcia M."/>
            <person name="Sanchez-Ramirez S."/>
            <person name="Szollosi G.J."/>
            <person name="Szarkandi J.G."/>
            <person name="Papp V."/>
            <person name="Albert L."/>
            <person name="Andreopoulos W."/>
            <person name="Angelini C."/>
            <person name="Antonin V."/>
            <person name="Barry K.W."/>
            <person name="Bougher N.L."/>
            <person name="Buchanan P."/>
            <person name="Buyck B."/>
            <person name="Bense V."/>
            <person name="Catcheside P."/>
            <person name="Chovatia M."/>
            <person name="Cooper J."/>
            <person name="Damon W."/>
            <person name="Desjardin D."/>
            <person name="Finy P."/>
            <person name="Geml J."/>
            <person name="Haridas S."/>
            <person name="Hughes K."/>
            <person name="Justo A."/>
            <person name="Karasinski D."/>
            <person name="Kautmanova I."/>
            <person name="Kiss B."/>
            <person name="Kocsube S."/>
            <person name="Kotiranta H."/>
            <person name="LaButti K.M."/>
            <person name="Lechner B.E."/>
            <person name="Liimatainen K."/>
            <person name="Lipzen A."/>
            <person name="Lukacs Z."/>
            <person name="Mihaltcheva S."/>
            <person name="Morgado L.N."/>
            <person name="Niskanen T."/>
            <person name="Noordeloos M.E."/>
            <person name="Ohm R.A."/>
            <person name="Ortiz-Santana B."/>
            <person name="Ovrebo C."/>
            <person name="Racz N."/>
            <person name="Riley R."/>
            <person name="Savchenko A."/>
            <person name="Shiryaev A."/>
            <person name="Soop K."/>
            <person name="Spirin V."/>
            <person name="Szebenyi C."/>
            <person name="Tomsovsky M."/>
            <person name="Tulloss R.E."/>
            <person name="Uehling J."/>
            <person name="Grigoriev I.V."/>
            <person name="Vagvolgyi C."/>
            <person name="Papp T."/>
            <person name="Martin F.M."/>
            <person name="Miettinen O."/>
            <person name="Hibbett D.S."/>
            <person name="Nagy L.G."/>
        </authorList>
    </citation>
    <scope>NUCLEOTIDE SEQUENCE [LARGE SCALE GENOMIC DNA]</scope>
    <source>
        <strain evidence="5 6">CBS 309.79</strain>
    </source>
</reference>
<dbReference type="SMART" id="SM00906">
    <property type="entry name" value="Fungal_trans"/>
    <property type="match status" value="1"/>
</dbReference>
<dbReference type="InterPro" id="IPR001138">
    <property type="entry name" value="Zn2Cys6_DnaBD"/>
</dbReference>
<dbReference type="GO" id="GO:0003677">
    <property type="term" value="F:DNA binding"/>
    <property type="evidence" value="ECO:0007669"/>
    <property type="project" value="InterPro"/>
</dbReference>
<dbReference type="Gene3D" id="4.10.240.10">
    <property type="entry name" value="Zn(2)-C6 fungal-type DNA-binding domain"/>
    <property type="match status" value="1"/>
</dbReference>
<dbReference type="CDD" id="cd00067">
    <property type="entry name" value="GAL4"/>
    <property type="match status" value="1"/>
</dbReference>
<dbReference type="GO" id="GO:0008270">
    <property type="term" value="F:zinc ion binding"/>
    <property type="evidence" value="ECO:0007669"/>
    <property type="project" value="InterPro"/>
</dbReference>
<dbReference type="PROSITE" id="PS50048">
    <property type="entry name" value="ZN2_CY6_FUNGAL_2"/>
    <property type="match status" value="1"/>
</dbReference>
<sequence length="844" mass="94908">MSSTPSPEASFDAEELVRGSKKRRLQGACDACRKRKIKCDRALKGKECTNCLSFNILCTQALGRGRRSRGRNTIDNREYNRLEAIIKSQEKKPPSHSHHTSSRSTPEAQASFYAELEPLVASVLKDEDAFFTNTDAPTLRRTIVKFARYFHEQQESGCLDLDATEQPTSSSSRTKVVATRTRMQNGWHVGVSSLLEERPQDEEEDEDTGVENVLSHLESLNIDPKTRRFYGQSSDVTMINLTLRLQGEVLGDISPAIQGPSKRAMFWQPMQVEYDVDLTRQPVLVFPPPDLMYSLVDLYFEKVNNLVPTLHKPTFLRDIERGVHYQDIMFGALVLAACALGAAAGSNDPRMMAPDAPLPSARGLDYVRQIWQIRKNIVSPCSLHELQFLCLLASVSHIHYAGEGIYTICGMGIRYMQELGVHRKNGTSSTSVEGELWRRAYWTFICMDRISAVMKGRPCCNQDEDFDLEWPKECDDEYWEDPVHPFKQPLGKPSNIQFFTQFIKLCMIQGNVQRNIYANKKPRVFRHLKDEEWLRRIVLHLDAELNQFQAELPAHLRWDANSNATQSPDILIQSGSLNSYFHFVRLQIHRPFVLNKKGITGPSLPLLISTNAAYSVCNILDVLNQAGCIINPVFQSSALGAVVIILLNLWSSVRYQRSIDWLKEVAYVDGVMNCMKSAETRWAPAGQLWDVMNGLRWSPVDEAELPRQHYERAKVPQSEANQPQHVQYQTSTTAPYSTPHVSQPAGPKQSMGADHTNGGYSNHSAQLAGSSSQSSNVPGASASYRHTNGRNHTPLHASQQMYYMEEPMEGHNIPSSFGGLDESLCTIQHTAAFLGPRGLPDAVP</sequence>
<accession>A0A5C3QCJ9</accession>
<dbReference type="Pfam" id="PF00172">
    <property type="entry name" value="Zn_clus"/>
    <property type="match status" value="1"/>
</dbReference>
<organism evidence="5 6">
    <name type="scientific">Pterulicium gracile</name>
    <dbReference type="NCBI Taxonomy" id="1884261"/>
    <lineage>
        <taxon>Eukaryota</taxon>
        <taxon>Fungi</taxon>
        <taxon>Dikarya</taxon>
        <taxon>Basidiomycota</taxon>
        <taxon>Agaricomycotina</taxon>
        <taxon>Agaricomycetes</taxon>
        <taxon>Agaricomycetidae</taxon>
        <taxon>Agaricales</taxon>
        <taxon>Pleurotineae</taxon>
        <taxon>Pterulaceae</taxon>
        <taxon>Pterulicium</taxon>
    </lineage>
</organism>
<dbReference type="OrthoDB" id="4456959at2759"/>
<protein>
    <submittedName>
        <fullName evidence="5">Fungal-specific transcription factor domain-containing protein</fullName>
    </submittedName>
</protein>
<keyword evidence="6" id="KW-1185">Reference proteome</keyword>
<dbReference type="EMBL" id="ML178832">
    <property type="protein sequence ID" value="TFK99785.1"/>
    <property type="molecule type" value="Genomic_DNA"/>
</dbReference>
<feature type="compositionally biased region" description="Polar residues" evidence="3">
    <location>
        <begin position="718"/>
        <end position="741"/>
    </location>
</feature>
<dbReference type="AlphaFoldDB" id="A0A5C3QCJ9"/>
<dbReference type="Pfam" id="PF04082">
    <property type="entry name" value="Fungal_trans"/>
    <property type="match status" value="1"/>
</dbReference>
<dbReference type="InterPro" id="IPR036864">
    <property type="entry name" value="Zn2-C6_fun-type_DNA-bd_sf"/>
</dbReference>
<dbReference type="PANTHER" id="PTHR46910">
    <property type="entry name" value="TRANSCRIPTION FACTOR PDR1"/>
    <property type="match status" value="1"/>
</dbReference>
<evidence type="ECO:0000259" key="4">
    <source>
        <dbReference type="PROSITE" id="PS50048"/>
    </source>
</evidence>
<feature type="domain" description="Zn(2)-C6 fungal-type" evidence="4">
    <location>
        <begin position="28"/>
        <end position="60"/>
    </location>
</feature>
<keyword evidence="1" id="KW-0479">Metal-binding</keyword>
<dbReference type="PANTHER" id="PTHR46910:SF38">
    <property type="entry name" value="ZN(2)-C6 FUNGAL-TYPE DOMAIN-CONTAINING PROTEIN"/>
    <property type="match status" value="1"/>
</dbReference>
<evidence type="ECO:0000313" key="6">
    <source>
        <dbReference type="Proteomes" id="UP000305067"/>
    </source>
</evidence>
<dbReference type="STRING" id="1884261.A0A5C3QCJ9"/>
<evidence type="ECO:0000313" key="5">
    <source>
        <dbReference type="EMBL" id="TFK99785.1"/>
    </source>
</evidence>
<proteinExistence type="predicted"/>